<organism evidence="2 3">
    <name type="scientific">Gordonia hirsuta DSM 44140 = NBRC 16056</name>
    <dbReference type="NCBI Taxonomy" id="1121927"/>
    <lineage>
        <taxon>Bacteria</taxon>
        <taxon>Bacillati</taxon>
        <taxon>Actinomycetota</taxon>
        <taxon>Actinomycetes</taxon>
        <taxon>Mycobacteriales</taxon>
        <taxon>Gordoniaceae</taxon>
        <taxon>Gordonia</taxon>
    </lineage>
</organism>
<dbReference type="PANTHER" id="PTHR46732">
    <property type="entry name" value="ATP-DEPENDENT PROTEASE LA (LON) DOMAIN PROTEIN"/>
    <property type="match status" value="1"/>
</dbReference>
<dbReference type="SUPFAM" id="SSF88697">
    <property type="entry name" value="PUA domain-like"/>
    <property type="match status" value="1"/>
</dbReference>
<evidence type="ECO:0000313" key="3">
    <source>
        <dbReference type="Proteomes" id="UP000053405"/>
    </source>
</evidence>
<feature type="domain" description="Lon N-terminal" evidence="1">
    <location>
        <begin position="1"/>
        <end position="196"/>
    </location>
</feature>
<dbReference type="EMBL" id="BANT01000004">
    <property type="protein sequence ID" value="GAC56198.1"/>
    <property type="molecule type" value="Genomic_DNA"/>
</dbReference>
<dbReference type="InterPro" id="IPR046336">
    <property type="entry name" value="Lon_prtase_N_sf"/>
</dbReference>
<accession>L7L846</accession>
<evidence type="ECO:0000259" key="1">
    <source>
        <dbReference type="PROSITE" id="PS51787"/>
    </source>
</evidence>
<comment type="caution">
    <text evidence="2">The sequence shown here is derived from an EMBL/GenBank/DDBJ whole genome shotgun (WGS) entry which is preliminary data.</text>
</comment>
<dbReference type="AlphaFoldDB" id="L7L846"/>
<protein>
    <recommendedName>
        <fullName evidence="1">Lon N-terminal domain-containing protein</fullName>
    </recommendedName>
</protein>
<reference evidence="2 3" key="1">
    <citation type="submission" date="2012-12" db="EMBL/GenBank/DDBJ databases">
        <title>Whole genome shotgun sequence of Gordonia hirsuta NBRC 16056.</title>
        <authorList>
            <person name="Isaki-Nakamura S."/>
            <person name="Hosoyama A."/>
            <person name="Tsuchikane K."/>
            <person name="Katsumata H."/>
            <person name="Baba S."/>
            <person name="Yamazaki S."/>
            <person name="Fujita N."/>
        </authorList>
    </citation>
    <scope>NUCLEOTIDE SEQUENCE [LARGE SCALE GENOMIC DNA]</scope>
    <source>
        <strain evidence="2 3">NBRC 16056</strain>
    </source>
</reference>
<sequence>MFPLEHPLLPGEPLHLNVFEPRYRALVRDVLSGDGDFGVVLIARGSEVGGGDERHDIGTVTRIVGHRQRASGQIELACRGIDRLRVIRWLDDDPYPRAQVEPWPDAELPAGQAWTHVRGPFLSILAEIQGLYDDLAVRRGRPSTTLGAPESLPATDYTFLTAANLPLGAADRYAALCAAGPAERLDVLVRALDDVQPLLQDRLQT</sequence>
<gene>
    <name evidence="2" type="ORF">GOHSU_04_00670</name>
</gene>
<proteinExistence type="predicted"/>
<keyword evidence="3" id="KW-1185">Reference proteome</keyword>
<dbReference type="PANTHER" id="PTHR46732:SF8">
    <property type="entry name" value="ATP-DEPENDENT PROTEASE LA (LON) DOMAIN PROTEIN"/>
    <property type="match status" value="1"/>
</dbReference>
<dbReference type="eggNOG" id="COG2802">
    <property type="taxonomic scope" value="Bacteria"/>
</dbReference>
<dbReference type="SMART" id="SM00464">
    <property type="entry name" value="LON"/>
    <property type="match status" value="1"/>
</dbReference>
<name>L7L846_9ACTN</name>
<dbReference type="Proteomes" id="UP000053405">
    <property type="component" value="Unassembled WGS sequence"/>
</dbReference>
<dbReference type="Pfam" id="PF02190">
    <property type="entry name" value="LON_substr_bdg"/>
    <property type="match status" value="1"/>
</dbReference>
<dbReference type="InterPro" id="IPR015947">
    <property type="entry name" value="PUA-like_sf"/>
</dbReference>
<dbReference type="STRING" id="1121927.GOHSU_04_00670"/>
<evidence type="ECO:0000313" key="2">
    <source>
        <dbReference type="EMBL" id="GAC56198.1"/>
    </source>
</evidence>
<dbReference type="PROSITE" id="PS51787">
    <property type="entry name" value="LON_N"/>
    <property type="match status" value="1"/>
</dbReference>
<dbReference type="InterPro" id="IPR003111">
    <property type="entry name" value="Lon_prtase_N"/>
</dbReference>
<dbReference type="Gene3D" id="2.30.130.40">
    <property type="entry name" value="LON domain-like"/>
    <property type="match status" value="1"/>
</dbReference>